<comment type="similarity">
    <text evidence="3">In the C-terminal section; belongs to the peptidase M41 family.</text>
</comment>
<dbReference type="PANTHER" id="PTHR23076:SF97">
    <property type="entry name" value="ATP-DEPENDENT ZINC METALLOPROTEASE YME1L1"/>
    <property type="match status" value="1"/>
</dbReference>
<evidence type="ECO:0000256" key="11">
    <source>
        <dbReference type="ARBA" id="ARBA00023136"/>
    </source>
</evidence>
<dbReference type="InterPro" id="IPR000642">
    <property type="entry name" value="Peptidase_M41"/>
</dbReference>
<evidence type="ECO:0000256" key="1">
    <source>
        <dbReference type="ARBA" id="ARBA00001947"/>
    </source>
</evidence>
<reference evidence="14 15" key="1">
    <citation type="journal article" date="2016" name="Nat. Commun.">
        <title>Thousands of microbial genomes shed light on interconnected biogeochemical processes in an aquifer system.</title>
        <authorList>
            <person name="Anantharaman K."/>
            <person name="Brown C.T."/>
            <person name="Hug L.A."/>
            <person name="Sharon I."/>
            <person name="Castelle C.J."/>
            <person name="Probst A.J."/>
            <person name="Thomas B.C."/>
            <person name="Singh A."/>
            <person name="Wilkins M.J."/>
            <person name="Karaoz U."/>
            <person name="Brodie E.L."/>
            <person name="Williams K.H."/>
            <person name="Hubbard S.S."/>
            <person name="Banfield J.F."/>
        </authorList>
    </citation>
    <scope>NUCLEOTIDE SEQUENCE [LARGE SCALE GENOMIC DNA]</scope>
</reference>
<keyword evidence="12" id="KW-1133">Transmembrane helix</keyword>
<evidence type="ECO:0000313" key="14">
    <source>
        <dbReference type="EMBL" id="OGF40886.1"/>
    </source>
</evidence>
<dbReference type="InterPro" id="IPR037219">
    <property type="entry name" value="Peptidase_M41-like"/>
</dbReference>
<dbReference type="FunFam" id="1.20.58.760:FF:000001">
    <property type="entry name" value="ATP-dependent zinc metalloprotease FtsH"/>
    <property type="match status" value="1"/>
</dbReference>
<gene>
    <name evidence="14" type="ORF">A2531_03930</name>
</gene>
<dbReference type="GO" id="GO:0005886">
    <property type="term" value="C:plasma membrane"/>
    <property type="evidence" value="ECO:0007669"/>
    <property type="project" value="TreeGrafter"/>
</dbReference>
<dbReference type="Gene3D" id="1.20.58.760">
    <property type="entry name" value="Peptidase M41"/>
    <property type="match status" value="1"/>
</dbReference>
<keyword evidence="11 12" id="KW-0472">Membrane</keyword>
<feature type="transmembrane region" description="Helical" evidence="12">
    <location>
        <begin position="223"/>
        <end position="245"/>
    </location>
</feature>
<evidence type="ECO:0000256" key="6">
    <source>
        <dbReference type="ARBA" id="ARBA00022741"/>
    </source>
</evidence>
<dbReference type="InterPro" id="IPR027417">
    <property type="entry name" value="P-loop_NTPase"/>
</dbReference>
<evidence type="ECO:0000256" key="7">
    <source>
        <dbReference type="ARBA" id="ARBA00022801"/>
    </source>
</evidence>
<dbReference type="Gene3D" id="3.40.50.300">
    <property type="entry name" value="P-loop containing nucleotide triphosphate hydrolases"/>
    <property type="match status" value="1"/>
</dbReference>
<feature type="transmembrane region" description="Helical" evidence="12">
    <location>
        <begin position="104"/>
        <end position="121"/>
    </location>
</feature>
<comment type="cofactor">
    <cofactor evidence="1">
        <name>Zn(2+)</name>
        <dbReference type="ChEBI" id="CHEBI:29105"/>
    </cofactor>
</comment>
<dbReference type="NCBIfam" id="TIGR01241">
    <property type="entry name" value="FtsH_fam"/>
    <property type="match status" value="1"/>
</dbReference>
<evidence type="ECO:0000256" key="3">
    <source>
        <dbReference type="ARBA" id="ARBA00010044"/>
    </source>
</evidence>
<keyword evidence="7" id="KW-0378">Hydrolase</keyword>
<evidence type="ECO:0000256" key="2">
    <source>
        <dbReference type="ARBA" id="ARBA00004370"/>
    </source>
</evidence>
<dbReference type="EMBL" id="MFGO01000018">
    <property type="protein sequence ID" value="OGF40886.1"/>
    <property type="molecule type" value="Genomic_DNA"/>
</dbReference>
<sequence>MKPNQEKKLKDILNFICYYFLLLMEKIKSIITKENKNEYKSNKKNENEEGDISWDSFSDMMNKLPQWGAQKRRKPTKDKDILKQFNDTEEQKKKTAQKPFYKTIWFWIIAPLAVIFIISAYNNKIPIKELNFFSGSTKTANLDEQKSFIAKIESLKGLSAELTIDNSRGIATLIVSPAIEDRKIAKFEKIQMHTGNSILVEKELIDAAKKAGISIKYDSQPGILKIILIRFLPWILVGIVVWIIISRKRGTAKSADSKMRESTVRFYKKEEISERFSDVAGIDHVLSKAQQLVEYLKNPEKYTRLGGKIPKGTMLTGGPGVGKTLIARAVAGEAGVPFGTCSGSDFDEMYVGVGSSRVRDLFKQARKNAPCIIFIDEIDAVGKKRGGLSNGERDKTLNALLVEMDGFAGTEGIIWMAATNRPDTLDSALLRPGRFDRQIYIDLPDIRGREAILKTHTEKKRATKQEKNNKYQMDPKIDLKQLAKVTPGWSGAMLANWVNLSTLLAVEEDAPQTNILHFLETKEAIIRGEKSNMAMTEKDVKTVAYHEAGHALVARLLPYTEIVENISIIPRGNSGGATWFVPRDSKFSHKEQFINDMAVGTGGQIAEKIVNGYFSQGASNDIKQVTNIASRMVRELGMSKNLGFLNYSSDEQGMIIGDMYQGNKPSQKTKEKIDQEILELAKTSYKKAEYILNQNKELLNEIAEVLIKKETITGKELDEIIRKSVPDFEKIHE</sequence>
<keyword evidence="4" id="KW-0645">Protease</keyword>
<dbReference type="GO" id="GO:0006508">
    <property type="term" value="P:proteolysis"/>
    <property type="evidence" value="ECO:0007669"/>
    <property type="project" value="UniProtKB-KW"/>
</dbReference>
<dbReference type="InterPro" id="IPR003959">
    <property type="entry name" value="ATPase_AAA_core"/>
</dbReference>
<keyword evidence="5" id="KW-0479">Metal-binding</keyword>
<evidence type="ECO:0000256" key="4">
    <source>
        <dbReference type="ARBA" id="ARBA00022670"/>
    </source>
</evidence>
<dbReference type="InterPro" id="IPR003593">
    <property type="entry name" value="AAA+_ATPase"/>
</dbReference>
<dbReference type="Proteomes" id="UP000177579">
    <property type="component" value="Unassembled WGS sequence"/>
</dbReference>
<evidence type="ECO:0000256" key="12">
    <source>
        <dbReference type="SAM" id="Phobius"/>
    </source>
</evidence>
<dbReference type="FunFam" id="3.40.50.300:FF:000001">
    <property type="entry name" value="ATP-dependent zinc metalloprotease FtsH"/>
    <property type="match status" value="1"/>
</dbReference>
<dbReference type="AlphaFoldDB" id="A0A1F5TPM4"/>
<dbReference type="GO" id="GO:0005524">
    <property type="term" value="F:ATP binding"/>
    <property type="evidence" value="ECO:0007669"/>
    <property type="project" value="UniProtKB-KW"/>
</dbReference>
<dbReference type="GO" id="GO:0016887">
    <property type="term" value="F:ATP hydrolysis activity"/>
    <property type="evidence" value="ECO:0007669"/>
    <property type="project" value="InterPro"/>
</dbReference>
<protein>
    <recommendedName>
        <fullName evidence="13">AAA+ ATPase domain-containing protein</fullName>
    </recommendedName>
</protein>
<dbReference type="Pfam" id="PF00004">
    <property type="entry name" value="AAA"/>
    <property type="match status" value="1"/>
</dbReference>
<feature type="transmembrane region" description="Helical" evidence="12">
    <location>
        <begin position="12"/>
        <end position="31"/>
    </location>
</feature>
<keyword evidence="12" id="KW-0812">Transmembrane</keyword>
<dbReference type="GO" id="GO:0046872">
    <property type="term" value="F:metal ion binding"/>
    <property type="evidence" value="ECO:0007669"/>
    <property type="project" value="UniProtKB-KW"/>
</dbReference>
<keyword evidence="10" id="KW-0482">Metalloprotease</keyword>
<evidence type="ECO:0000313" key="15">
    <source>
        <dbReference type="Proteomes" id="UP000177579"/>
    </source>
</evidence>
<evidence type="ECO:0000256" key="9">
    <source>
        <dbReference type="ARBA" id="ARBA00022840"/>
    </source>
</evidence>
<dbReference type="GO" id="GO:0004222">
    <property type="term" value="F:metalloendopeptidase activity"/>
    <property type="evidence" value="ECO:0007669"/>
    <property type="project" value="InterPro"/>
</dbReference>
<name>A0A1F5TPM4_9BACT</name>
<dbReference type="GO" id="GO:0004176">
    <property type="term" value="F:ATP-dependent peptidase activity"/>
    <property type="evidence" value="ECO:0007669"/>
    <property type="project" value="InterPro"/>
</dbReference>
<evidence type="ECO:0000256" key="8">
    <source>
        <dbReference type="ARBA" id="ARBA00022833"/>
    </source>
</evidence>
<comment type="subcellular location">
    <subcellularLocation>
        <location evidence="2">Membrane</location>
    </subcellularLocation>
</comment>
<dbReference type="CDD" id="cd19501">
    <property type="entry name" value="RecA-like_FtsH"/>
    <property type="match status" value="1"/>
</dbReference>
<keyword evidence="8" id="KW-0862">Zinc</keyword>
<dbReference type="Gene3D" id="1.10.8.60">
    <property type="match status" value="1"/>
</dbReference>
<dbReference type="SMART" id="SM00382">
    <property type="entry name" value="AAA"/>
    <property type="match status" value="1"/>
</dbReference>
<keyword evidence="6" id="KW-0547">Nucleotide-binding</keyword>
<feature type="domain" description="AAA+ ATPase" evidence="13">
    <location>
        <begin position="309"/>
        <end position="445"/>
    </location>
</feature>
<evidence type="ECO:0000256" key="5">
    <source>
        <dbReference type="ARBA" id="ARBA00022723"/>
    </source>
</evidence>
<dbReference type="InterPro" id="IPR041569">
    <property type="entry name" value="AAA_lid_3"/>
</dbReference>
<dbReference type="SUPFAM" id="SSF140990">
    <property type="entry name" value="FtsH protease domain-like"/>
    <property type="match status" value="1"/>
</dbReference>
<dbReference type="SUPFAM" id="SSF52540">
    <property type="entry name" value="P-loop containing nucleoside triphosphate hydrolases"/>
    <property type="match status" value="1"/>
</dbReference>
<comment type="caution">
    <text evidence="14">The sequence shown here is derived from an EMBL/GenBank/DDBJ whole genome shotgun (WGS) entry which is preliminary data.</text>
</comment>
<dbReference type="PANTHER" id="PTHR23076">
    <property type="entry name" value="METALLOPROTEASE M41 FTSH"/>
    <property type="match status" value="1"/>
</dbReference>
<evidence type="ECO:0000256" key="10">
    <source>
        <dbReference type="ARBA" id="ARBA00023049"/>
    </source>
</evidence>
<dbReference type="Pfam" id="PF01434">
    <property type="entry name" value="Peptidase_M41"/>
    <property type="match status" value="1"/>
</dbReference>
<proteinExistence type="inferred from homology"/>
<organism evidence="14 15">
    <name type="scientific">Candidatus Falkowbacteria bacterium RIFOXYD2_FULL_34_120</name>
    <dbReference type="NCBI Taxonomy" id="1798007"/>
    <lineage>
        <taxon>Bacteria</taxon>
        <taxon>Candidatus Falkowiibacteriota</taxon>
    </lineage>
</organism>
<keyword evidence="9" id="KW-0067">ATP-binding</keyword>
<evidence type="ECO:0000259" key="13">
    <source>
        <dbReference type="SMART" id="SM00382"/>
    </source>
</evidence>
<dbReference type="Pfam" id="PF17862">
    <property type="entry name" value="AAA_lid_3"/>
    <property type="match status" value="1"/>
</dbReference>
<dbReference type="GO" id="GO:0030163">
    <property type="term" value="P:protein catabolic process"/>
    <property type="evidence" value="ECO:0007669"/>
    <property type="project" value="TreeGrafter"/>
</dbReference>
<accession>A0A1F5TPM4</accession>
<dbReference type="InterPro" id="IPR005936">
    <property type="entry name" value="FtsH"/>
</dbReference>